<protein>
    <submittedName>
        <fullName evidence="1">Uncharacterized protein</fullName>
    </submittedName>
</protein>
<evidence type="ECO:0000313" key="1">
    <source>
        <dbReference type="EMBL" id="MDN4600157.1"/>
    </source>
</evidence>
<evidence type="ECO:0000313" key="2">
    <source>
        <dbReference type="Proteomes" id="UP001174205"/>
    </source>
</evidence>
<dbReference type="Proteomes" id="UP001174205">
    <property type="component" value="Unassembled WGS sequence"/>
</dbReference>
<organism evidence="1 2">
    <name type="scientific">Paenibacillus vandeheii</name>
    <dbReference type="NCBI Taxonomy" id="3035917"/>
    <lineage>
        <taxon>Bacteria</taxon>
        <taxon>Bacillati</taxon>
        <taxon>Bacillota</taxon>
        <taxon>Bacilli</taxon>
        <taxon>Bacillales</taxon>
        <taxon>Paenibacillaceae</taxon>
        <taxon>Paenibacillus</taxon>
    </lineage>
</organism>
<keyword evidence="2" id="KW-1185">Reference proteome</keyword>
<reference evidence="1" key="1">
    <citation type="submission" date="2023-03" db="EMBL/GenBank/DDBJ databases">
        <title>MT1 and MT2 Draft Genomes of Novel Species.</title>
        <authorList>
            <person name="Venkateswaran K."/>
        </authorList>
    </citation>
    <scope>NUCLEOTIDE SEQUENCE</scope>
    <source>
        <strain evidence="1">F6_3S_P_1C</strain>
    </source>
</reference>
<sequence>MTIQKIVEELHQLIDQDWSKLDQAELKTTRETVDSLSNQLISEIDHTDNSDDLLEAINYELTNFFLPIPCVMKMYQRLILLNPASPSYYEWFTDYLLQYGPDWQEEANALTELYTKEDFQNACDFAQKIEKVKDFENK</sequence>
<gene>
    <name evidence="1" type="ORF">P5G61_02865</name>
</gene>
<name>A0ABT8J581_9BACL</name>
<dbReference type="RefSeq" id="WP_301244272.1">
    <property type="nucleotide sequence ID" value="NZ_JAROCD010000001.1"/>
</dbReference>
<comment type="caution">
    <text evidence="1">The sequence shown here is derived from an EMBL/GenBank/DDBJ whole genome shotgun (WGS) entry which is preliminary data.</text>
</comment>
<proteinExistence type="predicted"/>
<dbReference type="EMBL" id="JAROCD010000001">
    <property type="protein sequence ID" value="MDN4600157.1"/>
    <property type="molecule type" value="Genomic_DNA"/>
</dbReference>
<accession>A0ABT8J581</accession>